<organism evidence="2 3">
    <name type="scientific">Eubacterium aggregans</name>
    <dbReference type="NCBI Taxonomy" id="81409"/>
    <lineage>
        <taxon>Bacteria</taxon>
        <taxon>Bacillati</taxon>
        <taxon>Bacillota</taxon>
        <taxon>Clostridia</taxon>
        <taxon>Eubacteriales</taxon>
        <taxon>Eubacteriaceae</taxon>
        <taxon>Eubacterium</taxon>
    </lineage>
</organism>
<keyword evidence="3" id="KW-1185">Reference proteome</keyword>
<evidence type="ECO:0000313" key="2">
    <source>
        <dbReference type="EMBL" id="SDZ90678.1"/>
    </source>
</evidence>
<name>A0A1H3WWV1_9FIRM</name>
<dbReference type="Pfam" id="PF18812">
    <property type="entry name" value="PBECR3"/>
    <property type="match status" value="1"/>
</dbReference>
<gene>
    <name evidence="2" type="ORF">SAMN04515656_10186</name>
</gene>
<dbReference type="STRING" id="81409.SAMN04515656_10186"/>
<dbReference type="OrthoDB" id="1683148at2"/>
<evidence type="ECO:0000259" key="1">
    <source>
        <dbReference type="Pfam" id="PF18812"/>
    </source>
</evidence>
<dbReference type="InterPro" id="IPR041301">
    <property type="entry name" value="PBECR3"/>
</dbReference>
<protein>
    <recommendedName>
        <fullName evidence="1">Phage-Barnase-EndoU-ColicinE5/D-RelE like nuclease 3 domain-containing protein</fullName>
    </recommendedName>
</protein>
<evidence type="ECO:0000313" key="3">
    <source>
        <dbReference type="Proteomes" id="UP000199394"/>
    </source>
</evidence>
<accession>A0A1H3WWV1</accession>
<dbReference type="AlphaFoldDB" id="A0A1H3WWV1"/>
<dbReference type="Proteomes" id="UP000199394">
    <property type="component" value="Unassembled WGS sequence"/>
</dbReference>
<feature type="domain" description="Phage-Barnase-EndoU-ColicinE5/D-RelE like nuclease 3" evidence="1">
    <location>
        <begin position="5"/>
        <end position="107"/>
    </location>
</feature>
<proteinExistence type="predicted"/>
<sequence>MVVLGYISEEIINTLRLDLSPGAPIYIGESNIRHMKKSHPEDYKRYRHLLKEILNDPDYVGINPSDQSIEFVKEIQMEDEFIKVAVRVSRNGKHYARTLYKLNTRRTLNFIRDGKLLKIDRKH</sequence>
<dbReference type="EMBL" id="FNRK01000001">
    <property type="protein sequence ID" value="SDZ90678.1"/>
    <property type="molecule type" value="Genomic_DNA"/>
</dbReference>
<dbReference type="RefSeq" id="WP_090304069.1">
    <property type="nucleotide sequence ID" value="NZ_FNRK01000001.1"/>
</dbReference>
<reference evidence="2 3" key="1">
    <citation type="submission" date="2016-10" db="EMBL/GenBank/DDBJ databases">
        <authorList>
            <person name="de Groot N.N."/>
        </authorList>
    </citation>
    <scope>NUCLEOTIDE SEQUENCE [LARGE SCALE GENOMIC DNA]</scope>
    <source>
        <strain evidence="2 3">SR12</strain>
    </source>
</reference>